<gene>
    <name evidence="12" type="ORF">PGLA1383_LOCUS53192</name>
</gene>
<feature type="transmembrane region" description="Helical" evidence="9">
    <location>
        <begin position="357"/>
        <end position="382"/>
    </location>
</feature>
<proteinExistence type="predicted"/>
<name>A0A813HK14_POLGL</name>
<dbReference type="InterPro" id="IPR011527">
    <property type="entry name" value="ABC1_TM_dom"/>
</dbReference>
<dbReference type="GO" id="GO:0005743">
    <property type="term" value="C:mitochondrial inner membrane"/>
    <property type="evidence" value="ECO:0007669"/>
    <property type="project" value="TreeGrafter"/>
</dbReference>
<dbReference type="InterPro" id="IPR003593">
    <property type="entry name" value="AAA+_ATPase"/>
</dbReference>
<dbReference type="PROSITE" id="PS00211">
    <property type="entry name" value="ABC_TRANSPORTER_1"/>
    <property type="match status" value="1"/>
</dbReference>
<evidence type="ECO:0000256" key="4">
    <source>
        <dbReference type="ARBA" id="ARBA00022741"/>
    </source>
</evidence>
<dbReference type="PROSITE" id="PS50893">
    <property type="entry name" value="ABC_TRANSPORTER_2"/>
    <property type="match status" value="1"/>
</dbReference>
<dbReference type="EMBL" id="CAJNNV010031796">
    <property type="protein sequence ID" value="CAE8637893.1"/>
    <property type="molecule type" value="Genomic_DNA"/>
</dbReference>
<dbReference type="PANTHER" id="PTHR43394:SF5">
    <property type="entry name" value="ABC TRANSPORTER B FAMILY"/>
    <property type="match status" value="1"/>
</dbReference>
<evidence type="ECO:0000256" key="2">
    <source>
        <dbReference type="ARBA" id="ARBA00022448"/>
    </source>
</evidence>
<dbReference type="SUPFAM" id="SSF52540">
    <property type="entry name" value="P-loop containing nucleoside triphosphate hydrolases"/>
    <property type="match status" value="1"/>
</dbReference>
<keyword evidence="3 9" id="KW-0812">Transmembrane</keyword>
<feature type="transmembrane region" description="Helical" evidence="9">
    <location>
        <begin position="21"/>
        <end position="42"/>
    </location>
</feature>
<dbReference type="SUPFAM" id="SSF90123">
    <property type="entry name" value="ABC transporter transmembrane region"/>
    <property type="match status" value="1"/>
</dbReference>
<evidence type="ECO:0000313" key="12">
    <source>
        <dbReference type="EMBL" id="CAE8637893.1"/>
    </source>
</evidence>
<dbReference type="InterPro" id="IPR039421">
    <property type="entry name" value="Type_1_exporter"/>
</dbReference>
<accession>A0A813HK14</accession>
<evidence type="ECO:0000256" key="5">
    <source>
        <dbReference type="ARBA" id="ARBA00022840"/>
    </source>
</evidence>
<protein>
    <recommendedName>
        <fullName evidence="14">Bile salt export pump</fullName>
    </recommendedName>
</protein>
<dbReference type="AlphaFoldDB" id="A0A813HK14"/>
<sequence>MAEPMLADGGSSCRGHFKQHNLLFIGSALVAGCDVLAGVTLLSSGHLGFFLLCLIRLFLLALGGLLAASFGRGRSCGCFRWDRGRRGVRDPALFSAEEREEELMQVPLAGAGVGLSSRAEQHDSRGPGDLLEDQRATNEELTQHRWKADLLLAACFLGVTLQSVYTGVQITRADSGSRALPAVALCATVFCMNLEFLALKSLVESILEQVGVSLPAIHEHPLQYKSKVSLSICSVCRERVGPKTGGYEAFQCSVCEGEKGKGGFTLCLQCYRKVAGSNSVQEGILRGDKGPKPMPELTPAAYLWRTLRLTAPFRLNFVGALICITISTLASVAMPNYQGQLINTLVHNEREQFSEVLATFVALSVTSALFSSLKGLTVNIVARQIQLKIRGDMFHSLIRQDIAFFDGTMTGQLTSRMTNDAQAVTQPVQQVMGTLLSAVITLVGGTFMCFFTSWRLTMLALTMIGPVIYITRIYATWSKDINLTIRASMADANATATESLRNIRTVRSFGADGVEEENFQGHLDRAWRFMRRDAYASAGVGAITGYVNFAAGVLVYWYGGAAVLSGTDSQLSIGNLVTFNSYWMMLQNSITTLNGMLNSLIIAASAAKRVFEVIDLLPDIPINDERAATLESVLPDGQAPSLEFRDVHFTYQMRPDRAVFAGLSFTIPAGSTAAFVGRSGCGKSTAMALLMRFYDPQQGQVLVQGLPLTDYNLRSFQRRMGVVSQETQIFARSVRENLTYGMRPEDISHADVEEAAQRANAHDFIVAMDRGYDSMLGEGGGRLSGGQKQRLSIARAFLRKPQLLLLDEATSALDTENERQIQEALDRMVSTMAGSCSVFIIAHRLSTVMAADRIIVIEAGRVHEQGSHEELLRQGGIYSTLVLRQAAKQSEGDQDGDEPSESAGDSRAIGDTFTGRSKDSKEGGLGLQGIGVDSASSPRRDADFDCAEQCPGTGKYWEKVKKLPMEDRQKWLQRRMSRVLQRALAGFGSGEVADALVSCMRDALEDDLYRASRGPPGAPAASDEDSEGAAQAAEGLQSGWKAQAKPHDSVAALFREVFEKSKAGSESGPDEH</sequence>
<feature type="transmembrane region" description="Helical" evidence="9">
    <location>
        <begin position="315"/>
        <end position="337"/>
    </location>
</feature>
<feature type="region of interest" description="Disordered" evidence="8">
    <location>
        <begin position="1010"/>
        <end position="1044"/>
    </location>
</feature>
<keyword evidence="5" id="KW-0067">ATP-binding</keyword>
<dbReference type="Gene3D" id="1.20.1560.10">
    <property type="entry name" value="ABC transporter type 1, transmembrane domain"/>
    <property type="match status" value="1"/>
</dbReference>
<dbReference type="FunFam" id="3.40.50.300:FF:000218">
    <property type="entry name" value="Multidrug ABC transporter ATP-binding protein"/>
    <property type="match status" value="1"/>
</dbReference>
<dbReference type="OrthoDB" id="6500128at2759"/>
<dbReference type="InterPro" id="IPR003439">
    <property type="entry name" value="ABC_transporter-like_ATP-bd"/>
</dbReference>
<evidence type="ECO:0000256" key="1">
    <source>
        <dbReference type="ARBA" id="ARBA00004141"/>
    </source>
</evidence>
<evidence type="ECO:0000256" key="3">
    <source>
        <dbReference type="ARBA" id="ARBA00022692"/>
    </source>
</evidence>
<dbReference type="InterPro" id="IPR017871">
    <property type="entry name" value="ABC_transporter-like_CS"/>
</dbReference>
<comment type="caution">
    <text evidence="12">The sequence shown here is derived from an EMBL/GenBank/DDBJ whole genome shotgun (WGS) entry which is preliminary data.</text>
</comment>
<dbReference type="Gene3D" id="3.40.50.300">
    <property type="entry name" value="P-loop containing nucleotide triphosphate hydrolases"/>
    <property type="match status" value="1"/>
</dbReference>
<evidence type="ECO:0000256" key="8">
    <source>
        <dbReference type="SAM" id="MobiDB-lite"/>
    </source>
</evidence>
<feature type="transmembrane region" description="Helical" evidence="9">
    <location>
        <begin position="459"/>
        <end position="477"/>
    </location>
</feature>
<reference evidence="12" key="1">
    <citation type="submission" date="2021-02" db="EMBL/GenBank/DDBJ databases">
        <authorList>
            <person name="Dougan E. K."/>
            <person name="Rhodes N."/>
            <person name="Thang M."/>
            <person name="Chan C."/>
        </authorList>
    </citation>
    <scope>NUCLEOTIDE SEQUENCE</scope>
</reference>
<organism evidence="12 13">
    <name type="scientific">Polarella glacialis</name>
    <name type="common">Dinoflagellate</name>
    <dbReference type="NCBI Taxonomy" id="89957"/>
    <lineage>
        <taxon>Eukaryota</taxon>
        <taxon>Sar</taxon>
        <taxon>Alveolata</taxon>
        <taxon>Dinophyceae</taxon>
        <taxon>Suessiales</taxon>
        <taxon>Suessiaceae</taxon>
        <taxon>Polarella</taxon>
    </lineage>
</organism>
<dbReference type="InterPro" id="IPR036640">
    <property type="entry name" value="ABC1_TM_sf"/>
</dbReference>
<dbReference type="Proteomes" id="UP000654075">
    <property type="component" value="Unassembled WGS sequence"/>
</dbReference>
<feature type="transmembrane region" description="Helical" evidence="9">
    <location>
        <begin position="535"/>
        <end position="559"/>
    </location>
</feature>
<feature type="region of interest" description="Disordered" evidence="8">
    <location>
        <begin position="888"/>
        <end position="946"/>
    </location>
</feature>
<feature type="transmembrane region" description="Helical" evidence="9">
    <location>
        <begin position="435"/>
        <end position="453"/>
    </location>
</feature>
<keyword evidence="13" id="KW-1185">Reference proteome</keyword>
<dbReference type="InterPro" id="IPR027417">
    <property type="entry name" value="P-loop_NTPase"/>
</dbReference>
<dbReference type="Pfam" id="PF00664">
    <property type="entry name" value="ABC_membrane"/>
    <property type="match status" value="1"/>
</dbReference>
<evidence type="ECO:0000259" key="10">
    <source>
        <dbReference type="PROSITE" id="PS50893"/>
    </source>
</evidence>
<feature type="compositionally biased region" description="Low complexity" evidence="8">
    <location>
        <begin position="1011"/>
        <end position="1021"/>
    </location>
</feature>
<dbReference type="GO" id="GO:0005524">
    <property type="term" value="F:ATP binding"/>
    <property type="evidence" value="ECO:0007669"/>
    <property type="project" value="UniProtKB-KW"/>
</dbReference>
<keyword evidence="2" id="KW-0813">Transport</keyword>
<evidence type="ECO:0000313" key="13">
    <source>
        <dbReference type="Proteomes" id="UP000654075"/>
    </source>
</evidence>
<dbReference type="GO" id="GO:0015421">
    <property type="term" value="F:ABC-type oligopeptide transporter activity"/>
    <property type="evidence" value="ECO:0007669"/>
    <property type="project" value="TreeGrafter"/>
</dbReference>
<dbReference type="SMART" id="SM00382">
    <property type="entry name" value="AAA"/>
    <property type="match status" value="1"/>
</dbReference>
<keyword evidence="6 9" id="KW-1133">Transmembrane helix</keyword>
<feature type="domain" description="ABC transporter" evidence="10">
    <location>
        <begin position="642"/>
        <end position="884"/>
    </location>
</feature>
<evidence type="ECO:0000256" key="9">
    <source>
        <dbReference type="SAM" id="Phobius"/>
    </source>
</evidence>
<dbReference type="PANTHER" id="PTHR43394">
    <property type="entry name" value="ATP-DEPENDENT PERMEASE MDL1, MITOCHONDRIAL"/>
    <property type="match status" value="1"/>
</dbReference>
<feature type="transmembrane region" description="Helical" evidence="9">
    <location>
        <begin position="48"/>
        <end position="70"/>
    </location>
</feature>
<feature type="domain" description="ABC transmembrane type-1" evidence="11">
    <location>
        <begin position="318"/>
        <end position="600"/>
    </location>
</feature>
<keyword evidence="4" id="KW-0547">Nucleotide-binding</keyword>
<dbReference type="Pfam" id="PF00005">
    <property type="entry name" value="ABC_tran"/>
    <property type="match status" value="1"/>
</dbReference>
<evidence type="ECO:0000256" key="7">
    <source>
        <dbReference type="ARBA" id="ARBA00023136"/>
    </source>
</evidence>
<dbReference type="CDD" id="cd18572">
    <property type="entry name" value="ABC_6TM_TAP"/>
    <property type="match status" value="1"/>
</dbReference>
<dbReference type="GO" id="GO:0090374">
    <property type="term" value="P:oligopeptide export from mitochondrion"/>
    <property type="evidence" value="ECO:0007669"/>
    <property type="project" value="TreeGrafter"/>
</dbReference>
<dbReference type="FunFam" id="1.20.1560.10:FF:000215">
    <property type="entry name" value="ABC transporter B family member 4"/>
    <property type="match status" value="1"/>
</dbReference>
<dbReference type="GO" id="GO:0016887">
    <property type="term" value="F:ATP hydrolysis activity"/>
    <property type="evidence" value="ECO:0007669"/>
    <property type="project" value="InterPro"/>
</dbReference>
<dbReference type="PROSITE" id="PS50929">
    <property type="entry name" value="ABC_TM1F"/>
    <property type="match status" value="1"/>
</dbReference>
<evidence type="ECO:0000259" key="11">
    <source>
        <dbReference type="PROSITE" id="PS50929"/>
    </source>
</evidence>
<keyword evidence="7 9" id="KW-0472">Membrane</keyword>
<evidence type="ECO:0000256" key="6">
    <source>
        <dbReference type="ARBA" id="ARBA00022989"/>
    </source>
</evidence>
<evidence type="ECO:0008006" key="14">
    <source>
        <dbReference type="Google" id="ProtNLM"/>
    </source>
</evidence>
<comment type="subcellular location">
    <subcellularLocation>
        <location evidence="1">Membrane</location>
        <topology evidence="1">Multi-pass membrane protein</topology>
    </subcellularLocation>
</comment>